<proteinExistence type="predicted"/>
<reference evidence="2 3" key="1">
    <citation type="journal article" date="2013" name="MBio">
        <title>Genome sequencing of the plant pathogen Taphrina deformans, the causal agent of peach leaf curl.</title>
        <authorList>
            <person name="Cisse O.H."/>
            <person name="Almeida J.M.G.C.F."/>
            <person name="Fonseca A."/>
            <person name="Kumar A.A."/>
            <person name="Salojaervi J."/>
            <person name="Overmyer K."/>
            <person name="Hauser P.M."/>
            <person name="Pagni M."/>
        </authorList>
    </citation>
    <scope>NUCLEOTIDE SEQUENCE [LARGE SCALE GENOMIC DNA]</scope>
    <source>
        <strain evidence="3">PYCC 5710 / ATCC 11124 / CBS 356.35 / IMI 108563 / JCM 9778 / NBRC 8474</strain>
    </source>
</reference>
<evidence type="ECO:0000313" key="2">
    <source>
        <dbReference type="EMBL" id="CCG84083.1"/>
    </source>
</evidence>
<sequence length="290" mass="31670">MAIIKNPFRSKAVPNGQPTHTASPEDPLSPPPNIGARVESPRQSVSITRPAEPEYKLSSVSPEGTFMPPSPPEKTSFLSRFKNSGSTSNARATVTTKKEDDTGFLIPRESLDGYRRSFDIRPSMDGSGQYNDGRPSRSSLDLLSATLGGSSPRRPSHTSMQPLTTRNNETTKGLKPGNSVAPPLRKENSSNLENEFEEVKLDDSADNTAVRKKHFWSRSSDLSFGLKKQREDENELRPISKHSDNRETGATIASSNEDAGHGELASQHAHTSKNTRDEHVIPSGIVQAAR</sequence>
<feature type="compositionally biased region" description="Polar residues" evidence="1">
    <location>
        <begin position="126"/>
        <end position="141"/>
    </location>
</feature>
<evidence type="ECO:0000313" key="3">
    <source>
        <dbReference type="Proteomes" id="UP000013776"/>
    </source>
</evidence>
<keyword evidence="3" id="KW-1185">Reference proteome</keyword>
<feature type="region of interest" description="Disordered" evidence="1">
    <location>
        <begin position="224"/>
        <end position="290"/>
    </location>
</feature>
<feature type="region of interest" description="Disordered" evidence="1">
    <location>
        <begin position="1"/>
        <end position="199"/>
    </location>
</feature>
<feature type="compositionally biased region" description="Polar residues" evidence="1">
    <location>
        <begin position="157"/>
        <end position="171"/>
    </location>
</feature>
<dbReference type="Proteomes" id="UP000013776">
    <property type="component" value="Unassembled WGS sequence"/>
</dbReference>
<evidence type="ECO:0000256" key="1">
    <source>
        <dbReference type="SAM" id="MobiDB-lite"/>
    </source>
</evidence>
<gene>
    <name evidence="2" type="ORF">TAPDE_004461</name>
</gene>
<feature type="compositionally biased region" description="Basic and acidic residues" evidence="1">
    <location>
        <begin position="228"/>
        <end position="247"/>
    </location>
</feature>
<feature type="compositionally biased region" description="Polar residues" evidence="1">
    <location>
        <begin position="76"/>
        <end position="95"/>
    </location>
</feature>
<accession>R4XHU3</accession>
<dbReference type="EMBL" id="CAHR02000200">
    <property type="protein sequence ID" value="CCG84083.1"/>
    <property type="molecule type" value="Genomic_DNA"/>
</dbReference>
<dbReference type="VEuPathDB" id="FungiDB:TAPDE_004461"/>
<comment type="caution">
    <text evidence="2">The sequence shown here is derived from an EMBL/GenBank/DDBJ whole genome shotgun (WGS) entry which is preliminary data.</text>
</comment>
<organism evidence="2 3">
    <name type="scientific">Taphrina deformans (strain PYCC 5710 / ATCC 11124 / CBS 356.35 / IMI 108563 / JCM 9778 / NBRC 8474)</name>
    <name type="common">Peach leaf curl fungus</name>
    <name type="synonym">Lalaria deformans</name>
    <dbReference type="NCBI Taxonomy" id="1097556"/>
    <lineage>
        <taxon>Eukaryota</taxon>
        <taxon>Fungi</taxon>
        <taxon>Dikarya</taxon>
        <taxon>Ascomycota</taxon>
        <taxon>Taphrinomycotina</taxon>
        <taxon>Taphrinomycetes</taxon>
        <taxon>Taphrinales</taxon>
        <taxon>Taphrinaceae</taxon>
        <taxon>Taphrina</taxon>
    </lineage>
</organism>
<name>R4XHU3_TAPDE</name>
<protein>
    <submittedName>
        <fullName evidence="2">Uncharacterized protein</fullName>
    </submittedName>
</protein>
<dbReference type="OrthoDB" id="5397330at2759"/>
<feature type="compositionally biased region" description="Basic and acidic residues" evidence="1">
    <location>
        <begin position="109"/>
        <end position="119"/>
    </location>
</feature>
<dbReference type="AlphaFoldDB" id="R4XHU3"/>